<feature type="domain" description="Glycosyl transferase 48" evidence="2">
    <location>
        <begin position="27"/>
        <end position="104"/>
    </location>
</feature>
<evidence type="ECO:0000313" key="4">
    <source>
        <dbReference type="Proteomes" id="UP000289738"/>
    </source>
</evidence>
<name>A0A445DAK5_ARAHY</name>
<comment type="caution">
    <text evidence="3">The sequence shown here is derived from an EMBL/GenBank/DDBJ whole genome shotgun (WGS) entry which is preliminary data.</text>
</comment>
<organism evidence="3 4">
    <name type="scientific">Arachis hypogaea</name>
    <name type="common">Peanut</name>
    <dbReference type="NCBI Taxonomy" id="3818"/>
    <lineage>
        <taxon>Eukaryota</taxon>
        <taxon>Viridiplantae</taxon>
        <taxon>Streptophyta</taxon>
        <taxon>Embryophyta</taxon>
        <taxon>Tracheophyta</taxon>
        <taxon>Spermatophyta</taxon>
        <taxon>Magnoliopsida</taxon>
        <taxon>eudicotyledons</taxon>
        <taxon>Gunneridae</taxon>
        <taxon>Pentapetalae</taxon>
        <taxon>rosids</taxon>
        <taxon>fabids</taxon>
        <taxon>Fabales</taxon>
        <taxon>Fabaceae</taxon>
        <taxon>Papilionoideae</taxon>
        <taxon>50 kb inversion clade</taxon>
        <taxon>dalbergioids sensu lato</taxon>
        <taxon>Dalbergieae</taxon>
        <taxon>Pterocarpus clade</taxon>
        <taxon>Arachis</taxon>
    </lineage>
</organism>
<evidence type="ECO:0000259" key="2">
    <source>
        <dbReference type="Pfam" id="PF02364"/>
    </source>
</evidence>
<feature type="domain" description="Glycosyl transferase 48" evidence="2">
    <location>
        <begin position="137"/>
        <end position="416"/>
    </location>
</feature>
<dbReference type="AlphaFoldDB" id="A0A445DAK5"/>
<feature type="transmembrane region" description="Helical" evidence="1">
    <location>
        <begin position="532"/>
        <end position="553"/>
    </location>
</feature>
<feature type="transmembrane region" description="Helical" evidence="1">
    <location>
        <begin position="247"/>
        <end position="267"/>
    </location>
</feature>
<dbReference type="GO" id="GO:0006075">
    <property type="term" value="P:(1-&gt;3)-beta-D-glucan biosynthetic process"/>
    <property type="evidence" value="ECO:0007669"/>
    <property type="project" value="InterPro"/>
</dbReference>
<protein>
    <recommendedName>
        <fullName evidence="2">Glycosyl transferase 48 domain-containing protein</fullName>
    </recommendedName>
</protein>
<dbReference type="PANTHER" id="PTHR12741:SF48">
    <property type="entry name" value="1,3-BETA-GLUCAN SYNTHASE COMPONENT FKS1-RELATED"/>
    <property type="match status" value="1"/>
</dbReference>
<keyword evidence="1" id="KW-1133">Transmembrane helix</keyword>
<feature type="transmembrane region" description="Helical" evidence="1">
    <location>
        <begin position="337"/>
        <end position="360"/>
    </location>
</feature>
<feature type="transmembrane region" description="Helical" evidence="1">
    <location>
        <begin position="411"/>
        <end position="432"/>
    </location>
</feature>
<evidence type="ECO:0000313" key="3">
    <source>
        <dbReference type="EMBL" id="RYR60185.1"/>
    </source>
</evidence>
<evidence type="ECO:0000256" key="1">
    <source>
        <dbReference type="SAM" id="Phobius"/>
    </source>
</evidence>
<dbReference type="GO" id="GO:0000148">
    <property type="term" value="C:1,3-beta-D-glucan synthase complex"/>
    <property type="evidence" value="ECO:0007669"/>
    <property type="project" value="InterPro"/>
</dbReference>
<keyword evidence="1" id="KW-0812">Transmembrane</keyword>
<accession>A0A445DAK5</accession>
<dbReference type="InterPro" id="IPR003440">
    <property type="entry name" value="Glyco_trans_48_dom"/>
</dbReference>
<dbReference type="EMBL" id="SDMP01000004">
    <property type="protein sequence ID" value="RYR60185.1"/>
    <property type="molecule type" value="Genomic_DNA"/>
</dbReference>
<feature type="transmembrane region" description="Helical" evidence="1">
    <location>
        <begin position="172"/>
        <end position="194"/>
    </location>
</feature>
<dbReference type="PANTHER" id="PTHR12741">
    <property type="entry name" value="LYST-INTERACTING PROTEIN LIP5 DOPAMINE RESPONSIVE PROTEIN DRG-1"/>
    <property type="match status" value="1"/>
</dbReference>
<feature type="transmembrane region" description="Helical" evidence="1">
    <location>
        <begin position="214"/>
        <end position="235"/>
    </location>
</feature>
<keyword evidence="1" id="KW-0472">Membrane</keyword>
<keyword evidence="4" id="KW-1185">Reference proteome</keyword>
<sequence length="590" mass="68064">MKLWKVHTQITQDTENSDDSLRGGRLSGTDCQAVADMKFTCVVSCQQYGIDKRSGSPLAQDILRLMKRYPSLRIAYIDEVEESGNDRQKKNIKVYYSCLVKVSDPHRALPLDQASTLLFGKEMLLIMSTYKLGRREMQIASGNGEQALSRDVYRLGHHFDFFRMLSFYFSTVGYHFSALITVITVYAFLYGRLYLVLNGEGLSARKAIQDNKPLQVALASQSLVQIGFLMVLPMFMEISLERGYRAAVSEFILMQFQLAPMFFMFSLGTMSHYFGRTLLHGGAIPIYRSTGRGFVVFHVNFAENYRFYSRSHFVKGIELSIVLVVYEIFGHNYRSDVGYVLINISMWFMAGTWLFAPFLFNPSSFEWLKIVDGWNDWNIWIRNDGGIGIPPEKSWESWWEQEQQHLRYSGLWGIVVEILLSLRFFIYQYGLIYHLNITKRESNSFLIVSAWRRKLSAKSQSLIRIINGLIFLTFVPIVTLIALPHMSVQDIVIFVLAFVPTGWGMLQIAQALKPLVQVVGLWESVKTLARNYDMVMGLLLFTPVAFLSLFPFISDFQTRTLFNKWFSGDLQILSTLRGRRNARYSYNKRE</sequence>
<dbReference type="GO" id="GO:0003843">
    <property type="term" value="F:1,3-beta-D-glucan synthase activity"/>
    <property type="evidence" value="ECO:0007669"/>
    <property type="project" value="InterPro"/>
</dbReference>
<gene>
    <name evidence="3" type="ORF">Ahy_A04g017258</name>
</gene>
<dbReference type="Proteomes" id="UP000289738">
    <property type="component" value="Chromosome A04"/>
</dbReference>
<reference evidence="3 4" key="1">
    <citation type="submission" date="2019-01" db="EMBL/GenBank/DDBJ databases">
        <title>Sequencing of cultivated peanut Arachis hypogaea provides insights into genome evolution and oil improvement.</title>
        <authorList>
            <person name="Chen X."/>
        </authorList>
    </citation>
    <scope>NUCLEOTIDE SEQUENCE [LARGE SCALE GENOMIC DNA]</scope>
    <source>
        <strain evidence="4">cv. Fuhuasheng</strain>
        <tissue evidence="3">Leaves</tissue>
    </source>
</reference>
<proteinExistence type="predicted"/>
<dbReference type="GO" id="GO:0005886">
    <property type="term" value="C:plasma membrane"/>
    <property type="evidence" value="ECO:0007669"/>
    <property type="project" value="TreeGrafter"/>
</dbReference>
<dbReference type="Pfam" id="PF02364">
    <property type="entry name" value="Glucan_synthase"/>
    <property type="match status" value="2"/>
</dbReference>
<feature type="transmembrane region" description="Helical" evidence="1">
    <location>
        <begin position="462"/>
        <end position="485"/>
    </location>
</feature>